<dbReference type="Proteomes" id="UP000594903">
    <property type="component" value="Chromosome"/>
</dbReference>
<evidence type="ECO:0000313" key="4">
    <source>
        <dbReference type="Proteomes" id="UP000254603"/>
    </source>
</evidence>
<dbReference type="EMBL" id="CP065725">
    <property type="protein sequence ID" value="QPT40301.1"/>
    <property type="molecule type" value="Genomic_DNA"/>
</dbReference>
<gene>
    <name evidence="2" type="ORF">I6G29_01320</name>
    <name evidence="3" type="ORF">NCTC11997_00306</name>
</gene>
<proteinExistence type="predicted"/>
<keyword evidence="1" id="KW-1133">Transmembrane helix</keyword>
<sequence length="79" mass="9088">MSFTFFDENIGFKNIKEIFSIDLLSFSVTEAIVFFSAMIFLGFSLGAMWIKRVSSYLLYINEIIELALKIKDAEKTDSQ</sequence>
<dbReference type="Proteomes" id="UP000254603">
    <property type="component" value="Unassembled WGS sequence"/>
</dbReference>
<evidence type="ECO:0000313" key="3">
    <source>
        <dbReference type="EMBL" id="SUA50645.1"/>
    </source>
</evidence>
<feature type="transmembrane region" description="Helical" evidence="1">
    <location>
        <begin position="31"/>
        <end position="50"/>
    </location>
</feature>
<dbReference type="EMBL" id="UGSB01000001">
    <property type="protein sequence ID" value="SUA50645.1"/>
    <property type="molecule type" value="Genomic_DNA"/>
</dbReference>
<keyword evidence="5" id="KW-1185">Reference proteome</keyword>
<reference evidence="2 5" key="2">
    <citation type="submission" date="2020-12" db="EMBL/GenBank/DDBJ databases">
        <title>FDA dAtabase for Regulatory Grade micrObial Sequences (FDA-ARGOS): Supporting development and validation of Infectious Disease Dx tests.</title>
        <authorList>
            <person name="Sproer C."/>
            <person name="Gronow S."/>
            <person name="Severitt S."/>
            <person name="Schroder I."/>
            <person name="Tallon L."/>
            <person name="Sadzewicz L."/>
            <person name="Zhao X."/>
            <person name="Boylan J."/>
            <person name="Ott S."/>
            <person name="Bowen H."/>
            <person name="Vavikolanu K."/>
            <person name="Mehta A."/>
            <person name="Aluvathingal J."/>
            <person name="Nadendla S."/>
            <person name="Lowell S."/>
            <person name="Myers T."/>
            <person name="Yan Y."/>
            <person name="Sichtig H."/>
        </authorList>
    </citation>
    <scope>NUCLEOTIDE SEQUENCE [LARGE SCALE GENOMIC DNA]</scope>
    <source>
        <strain evidence="2 5">FDAARGOS_872</strain>
    </source>
</reference>
<organism evidence="3 4">
    <name type="scientific">Oligella ureolytica</name>
    <dbReference type="NCBI Taxonomy" id="90244"/>
    <lineage>
        <taxon>Bacteria</taxon>
        <taxon>Pseudomonadati</taxon>
        <taxon>Pseudomonadota</taxon>
        <taxon>Betaproteobacteria</taxon>
        <taxon>Burkholderiales</taxon>
        <taxon>Alcaligenaceae</taxon>
        <taxon>Oligella</taxon>
    </lineage>
</organism>
<accession>A0A378XC43</accession>
<evidence type="ECO:0000313" key="5">
    <source>
        <dbReference type="Proteomes" id="UP000594903"/>
    </source>
</evidence>
<evidence type="ECO:0000256" key="1">
    <source>
        <dbReference type="SAM" id="Phobius"/>
    </source>
</evidence>
<evidence type="ECO:0000313" key="2">
    <source>
        <dbReference type="EMBL" id="QPT40301.1"/>
    </source>
</evidence>
<reference evidence="3 4" key="1">
    <citation type="submission" date="2018-06" db="EMBL/GenBank/DDBJ databases">
        <authorList>
            <consortium name="Pathogen Informatics"/>
            <person name="Doyle S."/>
        </authorList>
    </citation>
    <scope>NUCLEOTIDE SEQUENCE [LARGE SCALE GENOMIC DNA]</scope>
    <source>
        <strain evidence="3 4">NCTC11997</strain>
    </source>
</reference>
<keyword evidence="1" id="KW-0472">Membrane</keyword>
<keyword evidence="1" id="KW-0812">Transmembrane</keyword>
<dbReference type="RefSeq" id="WP_018575283.1">
    <property type="nucleotide sequence ID" value="NZ_CP065725.1"/>
</dbReference>
<name>A0A378XC43_9BURK</name>
<dbReference type="STRING" id="1122619.GCA_000373745_02098"/>
<protein>
    <submittedName>
        <fullName evidence="3">Uncharacterized protein</fullName>
    </submittedName>
</protein>
<dbReference type="AlphaFoldDB" id="A0A378XC43"/>